<dbReference type="AlphaFoldDB" id="A0A8X6IL93"/>
<dbReference type="EMBL" id="BMAO01006205">
    <property type="protein sequence ID" value="GFR06900.1"/>
    <property type="molecule type" value="Genomic_DNA"/>
</dbReference>
<feature type="chain" id="PRO_5036444948" description="IGFBP N-terminal domain-containing protein" evidence="1">
    <location>
        <begin position="23"/>
        <end position="101"/>
    </location>
</feature>
<reference evidence="2" key="1">
    <citation type="submission" date="2020-07" db="EMBL/GenBank/DDBJ databases">
        <title>Multicomponent nature underlies the extraordinary mechanical properties of spider dragline silk.</title>
        <authorList>
            <person name="Kono N."/>
            <person name="Nakamura H."/>
            <person name="Mori M."/>
            <person name="Yoshida Y."/>
            <person name="Ohtoshi R."/>
            <person name="Malay A.D."/>
            <person name="Moran D.A.P."/>
            <person name="Tomita M."/>
            <person name="Numata K."/>
            <person name="Arakawa K."/>
        </authorList>
    </citation>
    <scope>NUCLEOTIDE SEQUENCE</scope>
</reference>
<keyword evidence="1" id="KW-0732">Signal</keyword>
<evidence type="ECO:0000313" key="3">
    <source>
        <dbReference type="Proteomes" id="UP000887116"/>
    </source>
</evidence>
<keyword evidence="3" id="KW-1185">Reference proteome</keyword>
<organism evidence="2 3">
    <name type="scientific">Trichonephila clavata</name>
    <name type="common">Joro spider</name>
    <name type="synonym">Nephila clavata</name>
    <dbReference type="NCBI Taxonomy" id="2740835"/>
    <lineage>
        <taxon>Eukaryota</taxon>
        <taxon>Metazoa</taxon>
        <taxon>Ecdysozoa</taxon>
        <taxon>Arthropoda</taxon>
        <taxon>Chelicerata</taxon>
        <taxon>Arachnida</taxon>
        <taxon>Araneae</taxon>
        <taxon>Araneomorphae</taxon>
        <taxon>Entelegynae</taxon>
        <taxon>Araneoidea</taxon>
        <taxon>Nephilidae</taxon>
        <taxon>Trichonephila</taxon>
    </lineage>
</organism>
<evidence type="ECO:0000313" key="2">
    <source>
        <dbReference type="EMBL" id="GFR06900.1"/>
    </source>
</evidence>
<evidence type="ECO:0000256" key="1">
    <source>
        <dbReference type="SAM" id="SignalP"/>
    </source>
</evidence>
<proteinExistence type="predicted"/>
<name>A0A8X6IL93_TRICU</name>
<protein>
    <recommendedName>
        <fullName evidence="4">IGFBP N-terminal domain-containing protein</fullName>
    </recommendedName>
</protein>
<evidence type="ECO:0008006" key="4">
    <source>
        <dbReference type="Google" id="ProtNLM"/>
    </source>
</evidence>
<feature type="signal peptide" evidence="1">
    <location>
        <begin position="1"/>
        <end position="22"/>
    </location>
</feature>
<dbReference type="OrthoDB" id="6406784at2759"/>
<dbReference type="InterPro" id="IPR009030">
    <property type="entry name" value="Growth_fac_rcpt_cys_sf"/>
</dbReference>
<comment type="caution">
    <text evidence="2">The sequence shown here is derived from an EMBL/GenBank/DDBJ whole genome shotgun (WGS) entry which is preliminary data.</text>
</comment>
<accession>A0A8X6IL93</accession>
<dbReference type="SUPFAM" id="SSF57184">
    <property type="entry name" value="Growth factor receptor domain"/>
    <property type="match status" value="1"/>
</dbReference>
<gene>
    <name evidence="2" type="primary">NCL1_29974</name>
    <name evidence="2" type="ORF">TNCT_126571</name>
</gene>
<dbReference type="Proteomes" id="UP000887116">
    <property type="component" value="Unassembled WGS sequence"/>
</dbReference>
<sequence>MRNLILFSTLTLLIVLFVNVESTSPRMCPETCYPCETTNCECGTYKDECNCCDLCMKCKGSSCIVLQGDVCEDGYTCGDPNRSYLEQMHNPATCIPAVKKS</sequence>